<protein>
    <submittedName>
        <fullName evidence="2">Uncharacterized protein</fullName>
    </submittedName>
</protein>
<gene>
    <name evidence="2" type="ORF">A2541_02205</name>
</gene>
<feature type="compositionally biased region" description="Polar residues" evidence="1">
    <location>
        <begin position="1"/>
        <end position="13"/>
    </location>
</feature>
<evidence type="ECO:0000256" key="1">
    <source>
        <dbReference type="SAM" id="MobiDB-lite"/>
    </source>
</evidence>
<name>A0A1G2PGV7_9BACT</name>
<evidence type="ECO:0000313" key="3">
    <source>
        <dbReference type="Proteomes" id="UP000176965"/>
    </source>
</evidence>
<feature type="compositionally biased region" description="Basic and acidic residues" evidence="1">
    <location>
        <begin position="14"/>
        <end position="48"/>
    </location>
</feature>
<proteinExistence type="predicted"/>
<dbReference type="Proteomes" id="UP000176965">
    <property type="component" value="Unassembled WGS sequence"/>
</dbReference>
<feature type="region of interest" description="Disordered" evidence="1">
    <location>
        <begin position="1"/>
        <end position="70"/>
    </location>
</feature>
<dbReference type="AlphaFoldDB" id="A0A1G2PGV7"/>
<accession>A0A1G2PGV7</accession>
<sequence>MSWTSWFSGTSSDGRSDKASFKSSRDEDGNHKSERISRDDGESKHEHSVSLSEATGKGHTENWHGANFQK</sequence>
<organism evidence="2 3">
    <name type="scientific">Candidatus Taylorbacteria bacterium RIFOXYD2_FULL_36_9</name>
    <dbReference type="NCBI Taxonomy" id="1802338"/>
    <lineage>
        <taxon>Bacteria</taxon>
        <taxon>Candidatus Tayloriibacteriota</taxon>
    </lineage>
</organism>
<comment type="caution">
    <text evidence="2">The sequence shown here is derived from an EMBL/GenBank/DDBJ whole genome shotgun (WGS) entry which is preliminary data.</text>
</comment>
<evidence type="ECO:0000313" key="2">
    <source>
        <dbReference type="EMBL" id="OHA47560.1"/>
    </source>
</evidence>
<dbReference type="EMBL" id="MHSQ01000006">
    <property type="protein sequence ID" value="OHA47560.1"/>
    <property type="molecule type" value="Genomic_DNA"/>
</dbReference>
<reference evidence="2 3" key="1">
    <citation type="journal article" date="2016" name="Nat. Commun.">
        <title>Thousands of microbial genomes shed light on interconnected biogeochemical processes in an aquifer system.</title>
        <authorList>
            <person name="Anantharaman K."/>
            <person name="Brown C.T."/>
            <person name="Hug L.A."/>
            <person name="Sharon I."/>
            <person name="Castelle C.J."/>
            <person name="Probst A.J."/>
            <person name="Thomas B.C."/>
            <person name="Singh A."/>
            <person name="Wilkins M.J."/>
            <person name="Karaoz U."/>
            <person name="Brodie E.L."/>
            <person name="Williams K.H."/>
            <person name="Hubbard S.S."/>
            <person name="Banfield J.F."/>
        </authorList>
    </citation>
    <scope>NUCLEOTIDE SEQUENCE [LARGE SCALE GENOMIC DNA]</scope>
</reference>